<evidence type="ECO:0000313" key="3">
    <source>
        <dbReference type="Proteomes" id="UP000070544"/>
    </source>
</evidence>
<feature type="domain" description="DUF4246" evidence="1">
    <location>
        <begin position="161"/>
        <end position="562"/>
    </location>
</feature>
<dbReference type="AlphaFoldDB" id="A0A139AW00"/>
<protein>
    <recommendedName>
        <fullName evidence="1">DUF4246 domain-containing protein</fullName>
    </recommendedName>
</protein>
<proteinExistence type="predicted"/>
<accession>A0A139AW00</accession>
<organism evidence="2 3">
    <name type="scientific">Gonapodya prolifera (strain JEL478)</name>
    <name type="common">Monoblepharis prolifera</name>
    <dbReference type="NCBI Taxonomy" id="1344416"/>
    <lineage>
        <taxon>Eukaryota</taxon>
        <taxon>Fungi</taxon>
        <taxon>Fungi incertae sedis</taxon>
        <taxon>Chytridiomycota</taxon>
        <taxon>Chytridiomycota incertae sedis</taxon>
        <taxon>Monoblepharidomycetes</taxon>
        <taxon>Monoblepharidales</taxon>
        <taxon>Gonapodyaceae</taxon>
        <taxon>Gonapodya</taxon>
    </lineage>
</organism>
<gene>
    <name evidence="2" type="ORF">M427DRAFT_27974</name>
</gene>
<sequence length="632" mass="71705">MATFWQPGTQSGGNSLRFRSRALFPYTRLEREYRSVLNEILIKPNWWTKIQDAEIRGKWEHESSEALMKLRRFGWAFDTVAVPRKAPLEVTADDLVHSEGWRRMPDPNQEREQSRLDKVPEAISFMFRELQEVASKGLVTLAPVATSKGSVTPATASPTSGHGIFVSDDLVTPGALSAFCRVFAPIEEEAFARGDWHNGSTQVLNLVHPSMYCLVYGRTMYSTQPNTLIGDTVATWHGSKSSSTSDISTKYQWLPTDIQVDDEGRISISSYINNLSRPAYPRAYGAIKAVLQAMLPLFERAVDALKSHPKRWILASLDSSDFLEPEYEWQQKTFLQKKYGDGEIPSDVAGKPVWSWPREVLAEYETWADHDGREAARQRSAAEPELPDPVDAAFSYLDEAPNVSFRGKTLQVIFKVATIRLTPENPEFSGGNWHLEGMENEAIAATGLFYYDIENITPSRLTFRNVFNADSFEYPQSDFNGLEQVYGFESELSDNVQFSGQTEARTGRCVVFPNFQHHRVEPFRLLDPAKPGHRRVLAMFLVHPDNRIASSTYVPPQQPDILLDSLRSALGSQFPDLVLRCLQQQLKPMSKEEAKKHVAELSDERSSTEPGGFAEIQNIYLWWVRHFWIPWS</sequence>
<dbReference type="InterPro" id="IPR049192">
    <property type="entry name" value="DUF4246_C"/>
</dbReference>
<dbReference type="PANTHER" id="PTHR33119">
    <property type="entry name" value="IFI3P"/>
    <property type="match status" value="1"/>
</dbReference>
<dbReference type="Pfam" id="PF14033">
    <property type="entry name" value="DUF4246"/>
    <property type="match status" value="1"/>
</dbReference>
<dbReference type="EMBL" id="KQ965734">
    <property type="protein sequence ID" value="KXS20912.1"/>
    <property type="molecule type" value="Genomic_DNA"/>
</dbReference>
<dbReference type="STRING" id="1344416.A0A139AW00"/>
<evidence type="ECO:0000259" key="1">
    <source>
        <dbReference type="Pfam" id="PF14033"/>
    </source>
</evidence>
<evidence type="ECO:0000313" key="2">
    <source>
        <dbReference type="EMBL" id="KXS20912.1"/>
    </source>
</evidence>
<dbReference type="PANTHER" id="PTHR33119:SF1">
    <property type="entry name" value="FE2OG DIOXYGENASE DOMAIN-CONTAINING PROTEIN"/>
    <property type="match status" value="1"/>
</dbReference>
<name>A0A139AW00_GONPJ</name>
<keyword evidence="3" id="KW-1185">Reference proteome</keyword>
<dbReference type="InterPro" id="IPR025340">
    <property type="entry name" value="DUF4246"/>
</dbReference>
<reference evidence="2 3" key="1">
    <citation type="journal article" date="2015" name="Genome Biol. Evol.">
        <title>Phylogenomic analyses indicate that early fungi evolved digesting cell walls of algal ancestors of land plants.</title>
        <authorList>
            <person name="Chang Y."/>
            <person name="Wang S."/>
            <person name="Sekimoto S."/>
            <person name="Aerts A.L."/>
            <person name="Choi C."/>
            <person name="Clum A."/>
            <person name="LaButti K.M."/>
            <person name="Lindquist E.A."/>
            <person name="Yee Ngan C."/>
            <person name="Ohm R.A."/>
            <person name="Salamov A.A."/>
            <person name="Grigoriev I.V."/>
            <person name="Spatafora J.W."/>
            <person name="Berbee M.L."/>
        </authorList>
    </citation>
    <scope>NUCLEOTIDE SEQUENCE [LARGE SCALE GENOMIC DNA]</scope>
    <source>
        <strain evidence="2 3">JEL478</strain>
    </source>
</reference>
<dbReference type="OMA" id="CINELRY"/>
<dbReference type="Proteomes" id="UP000070544">
    <property type="component" value="Unassembled WGS sequence"/>
</dbReference>
<dbReference type="OrthoDB" id="415532at2759"/>